<evidence type="ECO:0000313" key="2">
    <source>
        <dbReference type="Proteomes" id="UP000712600"/>
    </source>
</evidence>
<comment type="caution">
    <text evidence="1">The sequence shown here is derived from an EMBL/GenBank/DDBJ whole genome shotgun (WGS) entry which is preliminary data.</text>
</comment>
<dbReference type="AlphaFoldDB" id="A0A8S9PMI7"/>
<protein>
    <submittedName>
        <fullName evidence="1">Uncharacterized protein</fullName>
    </submittedName>
</protein>
<proteinExistence type="predicted"/>
<name>A0A8S9PMI7_BRACR</name>
<reference evidence="1" key="1">
    <citation type="submission" date="2019-12" db="EMBL/GenBank/DDBJ databases">
        <title>Genome sequencing and annotation of Brassica cretica.</title>
        <authorList>
            <person name="Studholme D.J."/>
            <person name="Sarris P."/>
        </authorList>
    </citation>
    <scope>NUCLEOTIDE SEQUENCE</scope>
    <source>
        <strain evidence="1">PFS-109/04</strain>
        <tissue evidence="1">Leaf</tissue>
    </source>
</reference>
<sequence length="65" mass="7931">MLKRLAAQATIYSIWRERNRRLHDGVTTSTETHFKLIDRHVRDVILGRRNRKNFSNLMLCWLRHE</sequence>
<dbReference type="EMBL" id="QGKX02001347">
    <property type="protein sequence ID" value="KAF3523977.1"/>
    <property type="molecule type" value="Genomic_DNA"/>
</dbReference>
<evidence type="ECO:0000313" key="1">
    <source>
        <dbReference type="EMBL" id="KAF3523977.1"/>
    </source>
</evidence>
<dbReference type="Proteomes" id="UP000712600">
    <property type="component" value="Unassembled WGS sequence"/>
</dbReference>
<organism evidence="1 2">
    <name type="scientific">Brassica cretica</name>
    <name type="common">Mustard</name>
    <dbReference type="NCBI Taxonomy" id="69181"/>
    <lineage>
        <taxon>Eukaryota</taxon>
        <taxon>Viridiplantae</taxon>
        <taxon>Streptophyta</taxon>
        <taxon>Embryophyta</taxon>
        <taxon>Tracheophyta</taxon>
        <taxon>Spermatophyta</taxon>
        <taxon>Magnoliopsida</taxon>
        <taxon>eudicotyledons</taxon>
        <taxon>Gunneridae</taxon>
        <taxon>Pentapetalae</taxon>
        <taxon>rosids</taxon>
        <taxon>malvids</taxon>
        <taxon>Brassicales</taxon>
        <taxon>Brassicaceae</taxon>
        <taxon>Brassiceae</taxon>
        <taxon>Brassica</taxon>
    </lineage>
</organism>
<gene>
    <name evidence="1" type="ORF">F2Q69_00049325</name>
</gene>
<accession>A0A8S9PMI7</accession>